<keyword evidence="1" id="KW-0802">TPR repeat</keyword>
<accession>A0ABS7ZL54</accession>
<dbReference type="Proteomes" id="UP000714380">
    <property type="component" value="Unassembled WGS sequence"/>
</dbReference>
<comment type="caution">
    <text evidence="2">The sequence shown here is derived from an EMBL/GenBank/DDBJ whole genome shotgun (WGS) entry which is preliminary data.</text>
</comment>
<evidence type="ECO:0000256" key="1">
    <source>
        <dbReference type="PROSITE-ProRule" id="PRU00339"/>
    </source>
</evidence>
<dbReference type="SUPFAM" id="SSF48452">
    <property type="entry name" value="TPR-like"/>
    <property type="match status" value="2"/>
</dbReference>
<gene>
    <name evidence="2" type="ORF">I9W95_01745</name>
</gene>
<dbReference type="InterPro" id="IPR019734">
    <property type="entry name" value="TPR_rpt"/>
</dbReference>
<dbReference type="Pfam" id="PF13181">
    <property type="entry name" value="TPR_8"/>
    <property type="match status" value="1"/>
</dbReference>
<protein>
    <recommendedName>
        <fullName evidence="4">Tetratricopeptide repeat protein</fullName>
    </recommendedName>
</protein>
<name>A0ABS7ZL54_9GAMM</name>
<dbReference type="EMBL" id="JAEDAH010000008">
    <property type="protein sequence ID" value="MCA6062319.1"/>
    <property type="molecule type" value="Genomic_DNA"/>
</dbReference>
<evidence type="ECO:0000313" key="3">
    <source>
        <dbReference type="Proteomes" id="UP000714380"/>
    </source>
</evidence>
<proteinExistence type="predicted"/>
<feature type="repeat" description="TPR" evidence="1">
    <location>
        <begin position="161"/>
        <end position="194"/>
    </location>
</feature>
<reference evidence="2 3" key="1">
    <citation type="submission" date="2020-12" db="EMBL/GenBank/DDBJ databases">
        <title>Novel Thalassolituus-related marine hydrocarbonoclastic bacteria mediated algae-derived hydrocarbons mineralization in twilight zone of the northern South China Sea.</title>
        <authorList>
            <person name="Dong C."/>
        </authorList>
    </citation>
    <scope>NUCLEOTIDE SEQUENCE [LARGE SCALE GENOMIC DNA]</scope>
    <source>
        <strain evidence="2 3">IMCC1826</strain>
    </source>
</reference>
<evidence type="ECO:0008006" key="4">
    <source>
        <dbReference type="Google" id="ProtNLM"/>
    </source>
</evidence>
<dbReference type="InterPro" id="IPR011990">
    <property type="entry name" value="TPR-like_helical_dom_sf"/>
</dbReference>
<evidence type="ECO:0000313" key="2">
    <source>
        <dbReference type="EMBL" id="MCA6062319.1"/>
    </source>
</evidence>
<sequence length="426" mass="47202">MNLHIQPLLLALLIITTVMLPFRAMAATPSLSPATYESLNSIQAALGESRFDDARSQLDELIADLKPGFGMALAYELYGQLFLLQDNNREGLRWYQKSLAEDALTPAMEAGMATSVAQLLLAEDDFQAAIDALAPRLSKLSAEEARQQQAKKETASAIIQPLAYATLGSAYHLLKDYQQSTKAFEEALRRATSKGESPRENWLQMLMSGYYQLGDYQATARVLADLIRINPGKEDYWVQRASMFQLLNKQTEALSSLETGYAAGYVSKTSNILLLSQLLISQGIPERAARILEQHLAQPESESREEDWRLLGMAWQQGRERLAAIEAINKAAEFSDDGKLPLFAARLAYQDNNVQLVLSQIDLALSKGLEADQKAQALMLAGSSALQLDDKPAARRYFQQALKHPHTAANARSWLNYIDALDQYGG</sequence>
<dbReference type="SMART" id="SM00028">
    <property type="entry name" value="TPR"/>
    <property type="match status" value="4"/>
</dbReference>
<organism evidence="2 3">
    <name type="scientific">Thalassolituus marinus</name>
    <dbReference type="NCBI Taxonomy" id="671053"/>
    <lineage>
        <taxon>Bacteria</taxon>
        <taxon>Pseudomonadati</taxon>
        <taxon>Pseudomonadota</taxon>
        <taxon>Gammaproteobacteria</taxon>
        <taxon>Oceanospirillales</taxon>
        <taxon>Oceanospirillaceae</taxon>
        <taxon>Thalassolituus</taxon>
    </lineage>
</organism>
<dbReference type="PROSITE" id="PS50005">
    <property type="entry name" value="TPR"/>
    <property type="match status" value="1"/>
</dbReference>
<keyword evidence="3" id="KW-1185">Reference proteome</keyword>
<dbReference type="RefSeq" id="WP_225671192.1">
    <property type="nucleotide sequence ID" value="NZ_JAEDAH010000008.1"/>
</dbReference>
<dbReference type="Gene3D" id="1.25.40.10">
    <property type="entry name" value="Tetratricopeptide repeat domain"/>
    <property type="match status" value="3"/>
</dbReference>